<evidence type="ECO:0000313" key="2">
    <source>
        <dbReference type="EMBL" id="KTD67492.1"/>
    </source>
</evidence>
<organism evidence="2 3">
    <name type="scientific">Legionella shakespearei DSM 23087</name>
    <dbReference type="NCBI Taxonomy" id="1122169"/>
    <lineage>
        <taxon>Bacteria</taxon>
        <taxon>Pseudomonadati</taxon>
        <taxon>Pseudomonadota</taxon>
        <taxon>Gammaproteobacteria</taxon>
        <taxon>Legionellales</taxon>
        <taxon>Legionellaceae</taxon>
        <taxon>Legionella</taxon>
    </lineage>
</organism>
<dbReference type="AlphaFoldDB" id="A0A0W0ZEW0"/>
<dbReference type="eggNOG" id="ENOG5030GAF">
    <property type="taxonomic scope" value="Bacteria"/>
</dbReference>
<feature type="transmembrane region" description="Helical" evidence="1">
    <location>
        <begin position="76"/>
        <end position="99"/>
    </location>
</feature>
<gene>
    <name evidence="2" type="ORF">Lsha_0023</name>
</gene>
<dbReference type="OrthoDB" id="5638044at2"/>
<evidence type="ECO:0008006" key="4">
    <source>
        <dbReference type="Google" id="ProtNLM"/>
    </source>
</evidence>
<evidence type="ECO:0000256" key="1">
    <source>
        <dbReference type="SAM" id="Phobius"/>
    </source>
</evidence>
<feature type="transmembrane region" description="Helical" evidence="1">
    <location>
        <begin position="108"/>
        <end position="127"/>
    </location>
</feature>
<dbReference type="EMBL" id="LNYW01000002">
    <property type="protein sequence ID" value="KTD67492.1"/>
    <property type="molecule type" value="Genomic_DNA"/>
</dbReference>
<name>A0A0W0ZEW0_9GAMM</name>
<reference evidence="2 3" key="1">
    <citation type="submission" date="2015-11" db="EMBL/GenBank/DDBJ databases">
        <title>Genomic analysis of 38 Legionella species identifies large and diverse effector repertoires.</title>
        <authorList>
            <person name="Burstein D."/>
            <person name="Amaro F."/>
            <person name="Zusman T."/>
            <person name="Lifshitz Z."/>
            <person name="Cohen O."/>
            <person name="Gilbert J.A."/>
            <person name="Pupko T."/>
            <person name="Shuman H.A."/>
            <person name="Segal G."/>
        </authorList>
    </citation>
    <scope>NUCLEOTIDE SEQUENCE [LARGE SCALE GENOMIC DNA]</scope>
    <source>
        <strain evidence="2 3">ATCC 49655</strain>
    </source>
</reference>
<accession>A0A0W0ZEW0</accession>
<keyword evidence="1" id="KW-0812">Transmembrane</keyword>
<dbReference type="Proteomes" id="UP000054600">
    <property type="component" value="Unassembled WGS sequence"/>
</dbReference>
<evidence type="ECO:0000313" key="3">
    <source>
        <dbReference type="Proteomes" id="UP000054600"/>
    </source>
</evidence>
<proteinExistence type="predicted"/>
<keyword evidence="1" id="KW-1133">Transmembrane helix</keyword>
<sequence>MNSVPTEKISAIIRNEEELELVITQLIAESVARADISIQGSAEQIKDKYGVCFIDPKVIQDSEYPVVNEPFLNDDFGWVVGLSFAIPLFICLIIGIFIIGDIRSTSDIWLYGILSAIIGSVLGFFIAKTVKSSHDEQIKKQEKKGGYVIWVLTHSKKQQEQVMEILNRHYAHSIKEH</sequence>
<protein>
    <recommendedName>
        <fullName evidence="4">Transmembrane protein</fullName>
    </recommendedName>
</protein>
<comment type="caution">
    <text evidence="2">The sequence shown here is derived from an EMBL/GenBank/DDBJ whole genome shotgun (WGS) entry which is preliminary data.</text>
</comment>
<keyword evidence="1" id="KW-0472">Membrane</keyword>
<dbReference type="STRING" id="1122169.Lsha_0023"/>
<dbReference type="RefSeq" id="WP_018576835.1">
    <property type="nucleotide sequence ID" value="NZ_KB892392.1"/>
</dbReference>
<dbReference type="PATRIC" id="fig|1122169.6.peg.24"/>
<keyword evidence="3" id="KW-1185">Reference proteome</keyword>